<keyword evidence="2" id="KW-0597">Phosphoprotein</keyword>
<evidence type="ECO:0000256" key="7">
    <source>
        <dbReference type="ARBA" id="ARBA00023242"/>
    </source>
</evidence>
<keyword evidence="4" id="KW-0677">Repeat</keyword>
<dbReference type="SMART" id="SM01249">
    <property type="entry name" value="KASH"/>
    <property type="match status" value="1"/>
</dbReference>
<dbReference type="Ensembl" id="ENSGWIT00000060073.1">
    <property type="protein sequence ID" value="ENSGWIP00000055811.1"/>
    <property type="gene ID" value="ENSGWIG00000026513.1"/>
</dbReference>
<accession>A0A8C5IBH6</accession>
<evidence type="ECO:0000313" key="13">
    <source>
        <dbReference type="Proteomes" id="UP000694680"/>
    </source>
</evidence>
<dbReference type="InterPro" id="IPR018159">
    <property type="entry name" value="Spectrin/alpha-actinin"/>
</dbReference>
<keyword evidence="7" id="KW-0539">Nucleus</keyword>
<dbReference type="InterPro" id="IPR056887">
    <property type="entry name" value="SYNE1/2_dom"/>
</dbReference>
<dbReference type="SMART" id="SM00150">
    <property type="entry name" value="SPEC"/>
    <property type="match status" value="4"/>
</dbReference>
<evidence type="ECO:0000256" key="10">
    <source>
        <dbReference type="SAM" id="MobiDB-lite"/>
    </source>
</evidence>
<keyword evidence="13" id="KW-1185">Reference proteome</keyword>
<name>A0A8C5IBH6_GOUWI</name>
<dbReference type="PROSITE" id="PS51049">
    <property type="entry name" value="KASH"/>
    <property type="match status" value="1"/>
</dbReference>
<dbReference type="AlphaFoldDB" id="A0A8C5IBH6"/>
<feature type="compositionally biased region" description="Polar residues" evidence="10">
    <location>
        <begin position="355"/>
        <end position="370"/>
    </location>
</feature>
<keyword evidence="3 9" id="KW-0812">Transmembrane</keyword>
<feature type="topological domain" description="Perinuclear space" evidence="9">
    <location>
        <begin position="821"/>
        <end position="850"/>
    </location>
</feature>
<comment type="similarity">
    <text evidence="1">Belongs to the nesprin family.</text>
</comment>
<feature type="compositionally biased region" description="Basic and acidic residues" evidence="10">
    <location>
        <begin position="411"/>
        <end position="420"/>
    </location>
</feature>
<feature type="region of interest" description="Disordered" evidence="10">
    <location>
        <begin position="402"/>
        <end position="424"/>
    </location>
</feature>
<dbReference type="Pfam" id="PF10541">
    <property type="entry name" value="KASH"/>
    <property type="match status" value="1"/>
</dbReference>
<dbReference type="FunFam" id="1.20.58.60:FF:000126">
    <property type="entry name" value="Spectrin repeat containing, nuclear envelope 1a"/>
    <property type="match status" value="1"/>
</dbReference>
<keyword evidence="6 9" id="KW-0472">Membrane</keyword>
<dbReference type="CDD" id="cd00176">
    <property type="entry name" value="SPEC"/>
    <property type="match status" value="1"/>
</dbReference>
<evidence type="ECO:0000259" key="11">
    <source>
        <dbReference type="PROSITE" id="PS51049"/>
    </source>
</evidence>
<feature type="region of interest" description="Disordered" evidence="10">
    <location>
        <begin position="334"/>
        <end position="390"/>
    </location>
</feature>
<dbReference type="SUPFAM" id="SSF46966">
    <property type="entry name" value="Spectrin repeat"/>
    <property type="match status" value="3"/>
</dbReference>
<comment type="subcellular location">
    <subcellularLocation>
        <location evidence="8">Nucleus outer membrane</location>
        <topology evidence="8">Single-pass type IV membrane protein</topology>
    </subcellularLocation>
</comment>
<evidence type="ECO:0000256" key="3">
    <source>
        <dbReference type="ARBA" id="ARBA00022692"/>
    </source>
</evidence>
<evidence type="ECO:0000256" key="9">
    <source>
        <dbReference type="PROSITE-ProRule" id="PRU00385"/>
    </source>
</evidence>
<reference evidence="12" key="3">
    <citation type="submission" date="2025-09" db="UniProtKB">
        <authorList>
            <consortium name="Ensembl"/>
        </authorList>
    </citation>
    <scope>IDENTIFICATION</scope>
</reference>
<sequence length="850" mass="97301">ESFSHSHKLRETLVAVQQLDKNMSSLRAWLSHIEAELSRPIVYATCDDKEIQRKQSQQQELQRDIEKHSTGVASVLNLCEVLLHDCDAWLDRRWRNICAMSMERRLKIEETWRLWQKFLDDYFRFEEWLKSSEKTAAMPNSSGVLYTVAKEEHKKFEAFQRQVQECLTQLELINKQYRRLARENRTDSSCRLKEMVHDGNRRWDNLQKRVASILRRLKHFISQREEFESTRDGIVVWLTEMDLQLTNIEHFSECDVQAKIKQLKAFQQEIYLNTSKIELVFRQGEALIEKSEPLDAAVIEEELEELQRFCQEVFGCVERYFKKLTRLPLADDELDGSDRELDMEEGGDLSELQWGDSSSPLPTSRQTSATAALLRGERSGRDTPASLDSIPLEWDHDYDLSRGLESPGGRGHAERSRGRQEEEDEYLRTATAVLSDVVIPESPEAYIKLTESTLKASSGMKQHQCFFVYSVSRLCFARDFVYFTFILCIFVAVCDFCTHTHTHTLLPLTAVVVFAPPGVIKRWELIQAQSLSEKHRHKQNLQQWQQLMSDLGTMGAWLGQSEVELSQLRGLKVSADIHTIQQRIKKLKVSTSLCVLSINLSSADFLQSEPDSEEAWQLRAGLQEMNSRWDGLGLSLEGWREELQRALMQCQVMEAHTVRLFILTVTTNGADGTFLQEFHEMSHGLVLSDSQKKVSSLQDLSAQLLVDPKALTECVEAQEKVHVIWNRLRLLQRQVSSDLEALDQRLGAKNAQQVRTGSYWTGAEKRSAGVAGCVSSRSDLPPSSPSSSSSSSFLLRVLRAALPVQLLLLLLIGLACLVPMTEYDYSCHHTNNFARSFHPMLRYTNGPPPI</sequence>
<evidence type="ECO:0000256" key="6">
    <source>
        <dbReference type="ARBA" id="ARBA00023136"/>
    </source>
</evidence>
<dbReference type="InterPro" id="IPR002017">
    <property type="entry name" value="Spectrin_repeat"/>
</dbReference>
<protein>
    <submittedName>
        <fullName evidence="12">Nesprin-1-like</fullName>
    </submittedName>
</protein>
<evidence type="ECO:0000256" key="8">
    <source>
        <dbReference type="ARBA" id="ARBA00046312"/>
    </source>
</evidence>
<organism evidence="12 13">
    <name type="scientific">Gouania willdenowi</name>
    <name type="common">Blunt-snouted clingfish</name>
    <name type="synonym">Lepadogaster willdenowi</name>
    <dbReference type="NCBI Taxonomy" id="441366"/>
    <lineage>
        <taxon>Eukaryota</taxon>
        <taxon>Metazoa</taxon>
        <taxon>Chordata</taxon>
        <taxon>Craniata</taxon>
        <taxon>Vertebrata</taxon>
        <taxon>Euteleostomi</taxon>
        <taxon>Actinopterygii</taxon>
        <taxon>Neopterygii</taxon>
        <taxon>Teleostei</taxon>
        <taxon>Neoteleostei</taxon>
        <taxon>Acanthomorphata</taxon>
        <taxon>Ovalentaria</taxon>
        <taxon>Blenniimorphae</taxon>
        <taxon>Blenniiformes</taxon>
        <taxon>Gobiesocoidei</taxon>
        <taxon>Gobiesocidae</taxon>
        <taxon>Gobiesocinae</taxon>
        <taxon>Gouania</taxon>
    </lineage>
</organism>
<dbReference type="PANTHER" id="PTHR14514">
    <property type="entry name" value="PKA ANCHORING PROTEIN"/>
    <property type="match status" value="1"/>
</dbReference>
<feature type="topological domain" description="Cytoplasmic" evidence="9">
    <location>
        <begin position="1"/>
        <end position="799"/>
    </location>
</feature>
<dbReference type="FunFam" id="1.20.58.60:FF:000157">
    <property type="entry name" value="Nesprin-1 isoform 1"/>
    <property type="match status" value="1"/>
</dbReference>
<dbReference type="InterPro" id="IPR012315">
    <property type="entry name" value="KASH"/>
</dbReference>
<proteinExistence type="inferred from homology"/>
<keyword evidence="5" id="KW-1133">Transmembrane helix</keyword>
<dbReference type="GO" id="GO:0005640">
    <property type="term" value="C:nuclear outer membrane"/>
    <property type="evidence" value="ECO:0007669"/>
    <property type="project" value="UniProtKB-SubCell"/>
</dbReference>
<dbReference type="Proteomes" id="UP000694680">
    <property type="component" value="Chromosome 24"/>
</dbReference>
<reference evidence="12" key="2">
    <citation type="submission" date="2025-08" db="UniProtKB">
        <authorList>
            <consortium name="Ensembl"/>
        </authorList>
    </citation>
    <scope>IDENTIFICATION</scope>
</reference>
<dbReference type="PANTHER" id="PTHR14514:SF3">
    <property type="entry name" value="NESPRIN-1"/>
    <property type="match status" value="1"/>
</dbReference>
<reference evidence="12" key="1">
    <citation type="submission" date="2020-06" db="EMBL/GenBank/DDBJ databases">
        <authorList>
            <consortium name="Wellcome Sanger Institute Data Sharing"/>
        </authorList>
    </citation>
    <scope>NUCLEOTIDE SEQUENCE [LARGE SCALE GENOMIC DNA]</scope>
</reference>
<gene>
    <name evidence="12" type="primary">LOC114458092</name>
</gene>
<evidence type="ECO:0000313" key="12">
    <source>
        <dbReference type="Ensembl" id="ENSGWIP00000055811.1"/>
    </source>
</evidence>
<evidence type="ECO:0000256" key="1">
    <source>
        <dbReference type="ARBA" id="ARBA00008619"/>
    </source>
</evidence>
<dbReference type="Pfam" id="PF00435">
    <property type="entry name" value="Spectrin"/>
    <property type="match status" value="1"/>
</dbReference>
<dbReference type="Gene3D" id="1.20.58.60">
    <property type="match status" value="4"/>
</dbReference>
<evidence type="ECO:0000256" key="2">
    <source>
        <dbReference type="ARBA" id="ARBA00022553"/>
    </source>
</evidence>
<evidence type="ECO:0000256" key="4">
    <source>
        <dbReference type="ARBA" id="ARBA00022737"/>
    </source>
</evidence>
<feature type="compositionally biased region" description="Acidic residues" evidence="10">
    <location>
        <begin position="334"/>
        <end position="348"/>
    </location>
</feature>
<evidence type="ECO:0000256" key="5">
    <source>
        <dbReference type="ARBA" id="ARBA00022989"/>
    </source>
</evidence>
<feature type="domain" description="KASH" evidence="11">
    <location>
        <begin position="791"/>
        <end position="850"/>
    </location>
</feature>
<dbReference type="Pfam" id="PF25035">
    <property type="entry name" value="SYNE1"/>
    <property type="match status" value="1"/>
</dbReference>